<protein>
    <submittedName>
        <fullName evidence="2">Uncharacterized protein</fullName>
    </submittedName>
</protein>
<feature type="compositionally biased region" description="Polar residues" evidence="1">
    <location>
        <begin position="90"/>
        <end position="106"/>
    </location>
</feature>
<evidence type="ECO:0000313" key="2">
    <source>
        <dbReference type="EMBL" id="MDR6408368.1"/>
    </source>
</evidence>
<accession>A0ABU1LNP5</accession>
<comment type="caution">
    <text evidence="2">The sequence shown here is derived from an EMBL/GenBank/DDBJ whole genome shotgun (WGS) entry which is preliminary data.</text>
</comment>
<proteinExistence type="predicted"/>
<feature type="region of interest" description="Disordered" evidence="1">
    <location>
        <begin position="169"/>
        <end position="217"/>
    </location>
</feature>
<gene>
    <name evidence="2" type="ORF">J2804_001761</name>
</gene>
<organism evidence="2 3">
    <name type="scientific">Paraburkholderia terricola</name>
    <dbReference type="NCBI Taxonomy" id="169427"/>
    <lineage>
        <taxon>Bacteria</taxon>
        <taxon>Pseudomonadati</taxon>
        <taxon>Pseudomonadota</taxon>
        <taxon>Betaproteobacteria</taxon>
        <taxon>Burkholderiales</taxon>
        <taxon>Burkholderiaceae</taxon>
        <taxon>Paraburkholderia</taxon>
    </lineage>
</organism>
<dbReference type="Proteomes" id="UP001264340">
    <property type="component" value="Unassembled WGS sequence"/>
</dbReference>
<feature type="region of interest" description="Disordered" evidence="1">
    <location>
        <begin position="90"/>
        <end position="119"/>
    </location>
</feature>
<feature type="compositionally biased region" description="Basic residues" evidence="1">
    <location>
        <begin position="107"/>
        <end position="118"/>
    </location>
</feature>
<dbReference type="EMBL" id="JAVDRP010000003">
    <property type="protein sequence ID" value="MDR6408368.1"/>
    <property type="molecule type" value="Genomic_DNA"/>
</dbReference>
<name>A0ABU1LNP5_9BURK</name>
<sequence>MKRRCRRSPRWCCDAPSRARGLSDATGPTRQPIQAIRAVDGLNALDIRLLDERAQTFHARFEPVCLRDGGVECPAPNRSCVVPFVSSISSRSPNDSLRTQPTARLTRTQHARRPRRSARGQCVIRHASGLNVRRIRVCGRDLPNTWRHMQPPVWTTESLLVFSRLSSRQKDDPYDSARSVLNTSESIPAHPGRAFTTPVERPLPPRDGSLEAAPERI</sequence>
<reference evidence="2 3" key="1">
    <citation type="submission" date="2023-07" db="EMBL/GenBank/DDBJ databases">
        <title>Sorghum-associated microbial communities from plants grown in Nebraska, USA.</title>
        <authorList>
            <person name="Schachtman D."/>
        </authorList>
    </citation>
    <scope>NUCLEOTIDE SEQUENCE [LARGE SCALE GENOMIC DNA]</scope>
    <source>
        <strain evidence="2 3">DS1316</strain>
    </source>
</reference>
<evidence type="ECO:0000313" key="3">
    <source>
        <dbReference type="Proteomes" id="UP001264340"/>
    </source>
</evidence>
<evidence type="ECO:0000256" key="1">
    <source>
        <dbReference type="SAM" id="MobiDB-lite"/>
    </source>
</evidence>
<keyword evidence="3" id="KW-1185">Reference proteome</keyword>